<evidence type="ECO:0000313" key="1">
    <source>
        <dbReference type="Ensembl" id="ENSMMMP00000005123.1"/>
    </source>
</evidence>
<protein>
    <submittedName>
        <fullName evidence="1">Uncharacterized protein</fullName>
    </submittedName>
</protein>
<dbReference type="Proteomes" id="UP000694407">
    <property type="component" value="Unplaced"/>
</dbReference>
<sequence length="84" mass="9842">MPKIFKEIHIIDFKKKTTSHYPPKEMKKIYFYLLGRYYSLPTNLRIRALNFISTVILSSTVKLNLINFLCLSFSACKLLPIKSV</sequence>
<evidence type="ECO:0000313" key="2">
    <source>
        <dbReference type="Proteomes" id="UP000694407"/>
    </source>
</evidence>
<proteinExistence type="predicted"/>
<dbReference type="AlphaFoldDB" id="A0A8C5YYQ1"/>
<reference evidence="1" key="2">
    <citation type="submission" date="2025-09" db="UniProtKB">
        <authorList>
            <consortium name="Ensembl"/>
        </authorList>
    </citation>
    <scope>IDENTIFICATION</scope>
</reference>
<dbReference type="Ensembl" id="ENSMMMT00000005847.1">
    <property type="protein sequence ID" value="ENSMMMP00000005123.1"/>
    <property type="gene ID" value="ENSMMMG00000004689.1"/>
</dbReference>
<name>A0A8C5YYQ1_MARMA</name>
<reference evidence="1" key="1">
    <citation type="submission" date="2025-08" db="UniProtKB">
        <authorList>
            <consortium name="Ensembl"/>
        </authorList>
    </citation>
    <scope>IDENTIFICATION</scope>
</reference>
<organism evidence="1 2">
    <name type="scientific">Marmota marmota marmota</name>
    <name type="common">Alpine marmot</name>
    <dbReference type="NCBI Taxonomy" id="9994"/>
    <lineage>
        <taxon>Eukaryota</taxon>
        <taxon>Metazoa</taxon>
        <taxon>Chordata</taxon>
        <taxon>Craniata</taxon>
        <taxon>Vertebrata</taxon>
        <taxon>Euteleostomi</taxon>
        <taxon>Mammalia</taxon>
        <taxon>Eutheria</taxon>
        <taxon>Euarchontoglires</taxon>
        <taxon>Glires</taxon>
        <taxon>Rodentia</taxon>
        <taxon>Sciuromorpha</taxon>
        <taxon>Sciuridae</taxon>
        <taxon>Xerinae</taxon>
        <taxon>Marmotini</taxon>
        <taxon>Marmota</taxon>
    </lineage>
</organism>
<accession>A0A8C5YYQ1</accession>
<keyword evidence="2" id="KW-1185">Reference proteome</keyword>